<feature type="domain" description="Phospholipid/glycerol acyltransferase" evidence="1">
    <location>
        <begin position="57"/>
        <end position="176"/>
    </location>
</feature>
<evidence type="ECO:0000313" key="3">
    <source>
        <dbReference type="Proteomes" id="UP000001591"/>
    </source>
</evidence>
<gene>
    <name evidence="2" type="ordered locus">RC1_0232</name>
</gene>
<evidence type="ECO:0000313" key="2">
    <source>
        <dbReference type="EMBL" id="ACI97681.1"/>
    </source>
</evidence>
<evidence type="ECO:0000259" key="1">
    <source>
        <dbReference type="SMART" id="SM00563"/>
    </source>
</evidence>
<dbReference type="Pfam" id="PF01553">
    <property type="entry name" value="Acyltransferase"/>
    <property type="match status" value="1"/>
</dbReference>
<dbReference type="Proteomes" id="UP000001591">
    <property type="component" value="Chromosome"/>
</dbReference>
<name>B6IQE5_RHOCS</name>
<sequence length="281" mass="31137">MDGGLRLPTDLPDPDALRSPLLVRFFSRVMARHMASGFHAVRLMRPGVPALPADRPVIVYCNHPSWWDPAFLILLASRAFPERRSFGPMDAAALVRYRFMARIGLFPVEPDTAAGAVAFMKVGQSLLSRPDAMLWVTAEGRFTDPRARPVRLRGGIAHLACRLERVTLLPLALEYPFWEERTPEALARFGTPLLTEPGSGLTPARLQEMLEDRLEAAMDDLALAARSRDPDRFATLLRGRTGVGGVYDLWRRCKAWVRGERFDPAHGSAAAGTAGRKEPTS</sequence>
<organism evidence="2 3">
    <name type="scientific">Rhodospirillum centenum (strain ATCC 51521 / SW)</name>
    <dbReference type="NCBI Taxonomy" id="414684"/>
    <lineage>
        <taxon>Bacteria</taxon>
        <taxon>Pseudomonadati</taxon>
        <taxon>Pseudomonadota</taxon>
        <taxon>Alphaproteobacteria</taxon>
        <taxon>Rhodospirillales</taxon>
        <taxon>Rhodospirillaceae</taxon>
        <taxon>Rhodospirillum</taxon>
    </lineage>
</organism>
<keyword evidence="2" id="KW-0808">Transferase</keyword>
<accession>B6IQE5</accession>
<dbReference type="HOGENOM" id="CLU_097817_0_0_5"/>
<protein>
    <submittedName>
        <fullName evidence="2">Acyltransferase family protein</fullName>
    </submittedName>
</protein>
<dbReference type="CDD" id="cd06551">
    <property type="entry name" value="LPLAT"/>
    <property type="match status" value="1"/>
</dbReference>
<keyword evidence="2" id="KW-0012">Acyltransferase</keyword>
<dbReference type="AlphaFoldDB" id="B6IQE5"/>
<dbReference type="GO" id="GO:0016746">
    <property type="term" value="F:acyltransferase activity"/>
    <property type="evidence" value="ECO:0007669"/>
    <property type="project" value="UniProtKB-KW"/>
</dbReference>
<reference evidence="2 3" key="1">
    <citation type="journal article" date="2010" name="BMC Genomics">
        <title>Metabolic flexibility revealed in the genome of the cyst-forming alpha-1 proteobacterium Rhodospirillum centenum.</title>
        <authorList>
            <person name="Lu Y.K."/>
            <person name="Marden J."/>
            <person name="Han M."/>
            <person name="Swingley W.D."/>
            <person name="Mastrian S.D."/>
            <person name="Chowdhury S.R."/>
            <person name="Hao J."/>
            <person name="Helmy T."/>
            <person name="Kim S."/>
            <person name="Kurdoglu A.A."/>
            <person name="Matthies H.J."/>
            <person name="Rollo D."/>
            <person name="Stothard P."/>
            <person name="Blankenship R.E."/>
            <person name="Bauer C.E."/>
            <person name="Touchman J.W."/>
        </authorList>
    </citation>
    <scope>NUCLEOTIDE SEQUENCE [LARGE SCALE GENOMIC DNA]</scope>
    <source>
        <strain evidence="3">ATCC 51521 / SW</strain>
    </source>
</reference>
<dbReference type="EMBL" id="CP000613">
    <property type="protein sequence ID" value="ACI97681.1"/>
    <property type="molecule type" value="Genomic_DNA"/>
</dbReference>
<dbReference type="KEGG" id="rce:RC1_0232"/>
<dbReference type="eggNOG" id="COG0204">
    <property type="taxonomic scope" value="Bacteria"/>
</dbReference>
<dbReference type="OrthoDB" id="152799at2"/>
<proteinExistence type="predicted"/>
<dbReference type="STRING" id="414684.RC1_0232"/>
<keyword evidence="3" id="KW-1185">Reference proteome</keyword>
<dbReference type="SMART" id="SM00563">
    <property type="entry name" value="PlsC"/>
    <property type="match status" value="1"/>
</dbReference>
<dbReference type="SUPFAM" id="SSF69593">
    <property type="entry name" value="Glycerol-3-phosphate (1)-acyltransferase"/>
    <property type="match status" value="1"/>
</dbReference>
<dbReference type="InterPro" id="IPR002123">
    <property type="entry name" value="Plipid/glycerol_acylTrfase"/>
</dbReference>